<dbReference type="EMBL" id="JAEAGR010000001">
    <property type="protein sequence ID" value="MBH1939581.1"/>
    <property type="molecule type" value="Genomic_DNA"/>
</dbReference>
<keyword evidence="4" id="KW-1185">Reference proteome</keyword>
<keyword evidence="1" id="KW-0597">Phosphoprotein</keyword>
<dbReference type="SUPFAM" id="SSF47226">
    <property type="entry name" value="Histidine-containing phosphotransfer domain, HPT domain"/>
    <property type="match status" value="1"/>
</dbReference>
<dbReference type="Proteomes" id="UP000623269">
    <property type="component" value="Unassembled WGS sequence"/>
</dbReference>
<accession>A0A8J7HA38</accession>
<protein>
    <submittedName>
        <fullName evidence="3">Hpt domain-containing protein</fullName>
    </submittedName>
</protein>
<feature type="domain" description="HPt" evidence="2">
    <location>
        <begin position="18"/>
        <end position="115"/>
    </location>
</feature>
<evidence type="ECO:0000313" key="3">
    <source>
        <dbReference type="EMBL" id="MBH1939581.1"/>
    </source>
</evidence>
<name>A0A8J7HA38_9FIRM</name>
<dbReference type="PROSITE" id="PS50894">
    <property type="entry name" value="HPT"/>
    <property type="match status" value="1"/>
</dbReference>
<dbReference type="InterPro" id="IPR008207">
    <property type="entry name" value="Sig_transdc_His_kin_Hpt_dom"/>
</dbReference>
<dbReference type="AlphaFoldDB" id="A0A8J7HA38"/>
<evidence type="ECO:0000259" key="2">
    <source>
        <dbReference type="PROSITE" id="PS50894"/>
    </source>
</evidence>
<organism evidence="3 4">
    <name type="scientific">Mobilitalea sibirica</name>
    <dbReference type="NCBI Taxonomy" id="1462919"/>
    <lineage>
        <taxon>Bacteria</taxon>
        <taxon>Bacillati</taxon>
        <taxon>Bacillota</taxon>
        <taxon>Clostridia</taxon>
        <taxon>Lachnospirales</taxon>
        <taxon>Lachnospiraceae</taxon>
        <taxon>Mobilitalea</taxon>
    </lineage>
</organism>
<evidence type="ECO:0000256" key="1">
    <source>
        <dbReference type="PROSITE-ProRule" id="PRU00110"/>
    </source>
</evidence>
<dbReference type="Gene3D" id="1.20.120.160">
    <property type="entry name" value="HPT domain"/>
    <property type="match status" value="1"/>
</dbReference>
<comment type="caution">
    <text evidence="3">The sequence shown here is derived from an EMBL/GenBank/DDBJ whole genome shotgun (WGS) entry which is preliminary data.</text>
</comment>
<sequence length="118" mass="14059">MKQNIIEIRTFQEETGLEDDNLMELYMAFSEEIQKEKENVKLFYHIENIQGMIKTIHKIKGLSGNYRANKVYEISKEIEKILKDNNLLKLNYYIQALIELVEETVEEIEEHFCNSNIN</sequence>
<gene>
    <name evidence="3" type="ORF">I5677_01580</name>
</gene>
<dbReference type="GO" id="GO:0000160">
    <property type="term" value="P:phosphorelay signal transduction system"/>
    <property type="evidence" value="ECO:0007669"/>
    <property type="project" value="InterPro"/>
</dbReference>
<evidence type="ECO:0000313" key="4">
    <source>
        <dbReference type="Proteomes" id="UP000623269"/>
    </source>
</evidence>
<reference evidence="3" key="1">
    <citation type="submission" date="2020-12" db="EMBL/GenBank/DDBJ databases">
        <title>M. sibirica DSM 26468T genome.</title>
        <authorList>
            <person name="Thieme N."/>
            <person name="Rettenmaier R."/>
            <person name="Zverlov V."/>
            <person name="Liebl W."/>
        </authorList>
    </citation>
    <scope>NUCLEOTIDE SEQUENCE</scope>
    <source>
        <strain evidence="3">DSM 26468</strain>
    </source>
</reference>
<dbReference type="InterPro" id="IPR036641">
    <property type="entry name" value="HPT_dom_sf"/>
</dbReference>
<proteinExistence type="predicted"/>
<dbReference type="Pfam" id="PF01627">
    <property type="entry name" value="Hpt"/>
    <property type="match status" value="1"/>
</dbReference>
<feature type="modified residue" description="Phosphohistidine" evidence="1">
    <location>
        <position position="57"/>
    </location>
</feature>
<dbReference type="RefSeq" id="WP_197659793.1">
    <property type="nucleotide sequence ID" value="NZ_JAEAGR010000001.1"/>
</dbReference>